<dbReference type="EMBL" id="MCFA01000054">
    <property type="protein sequence ID" value="ORY12139.1"/>
    <property type="molecule type" value="Genomic_DNA"/>
</dbReference>
<evidence type="ECO:0000256" key="1">
    <source>
        <dbReference type="SAM" id="SignalP"/>
    </source>
</evidence>
<protein>
    <submittedName>
        <fullName evidence="2">Uncharacterized protein</fullName>
    </submittedName>
</protein>
<evidence type="ECO:0000313" key="2">
    <source>
        <dbReference type="EMBL" id="ORY12139.1"/>
    </source>
</evidence>
<keyword evidence="1" id="KW-0732">Signal</keyword>
<reference evidence="2 3" key="1">
    <citation type="submission" date="2016-07" db="EMBL/GenBank/DDBJ databases">
        <title>Pervasive Adenine N6-methylation of Active Genes in Fungi.</title>
        <authorList>
            <consortium name="DOE Joint Genome Institute"/>
            <person name="Mondo S.J."/>
            <person name="Dannebaum R.O."/>
            <person name="Kuo R.C."/>
            <person name="Labutti K."/>
            <person name="Haridas S."/>
            <person name="Kuo A."/>
            <person name="Salamov A."/>
            <person name="Ahrendt S.R."/>
            <person name="Lipzen A."/>
            <person name="Sullivan W."/>
            <person name="Andreopoulos W.B."/>
            <person name="Clum A."/>
            <person name="Lindquist E."/>
            <person name="Daum C."/>
            <person name="Ramamoorthy G.K."/>
            <person name="Gryganskyi A."/>
            <person name="Culley D."/>
            <person name="Magnuson J.K."/>
            <person name="James T.Y."/>
            <person name="O'Malley M.A."/>
            <person name="Stajich J.E."/>
            <person name="Spatafora J.W."/>
            <person name="Visel A."/>
            <person name="Grigoriev I.V."/>
        </authorList>
    </citation>
    <scope>NUCLEOTIDE SEQUENCE [LARGE SCALE GENOMIC DNA]</scope>
    <source>
        <strain evidence="2 3">CBS 115471</strain>
    </source>
</reference>
<comment type="caution">
    <text evidence="2">The sequence shown here is derived from an EMBL/GenBank/DDBJ whole genome shotgun (WGS) entry which is preliminary data.</text>
</comment>
<feature type="chain" id="PRO_5011965690" evidence="1">
    <location>
        <begin position="19"/>
        <end position="522"/>
    </location>
</feature>
<gene>
    <name evidence="2" type="ORF">BCR34DRAFT_600887</name>
</gene>
<evidence type="ECO:0000313" key="3">
    <source>
        <dbReference type="Proteomes" id="UP000193144"/>
    </source>
</evidence>
<name>A0A1Y1ZPF9_9PLEO</name>
<feature type="signal peptide" evidence="1">
    <location>
        <begin position="1"/>
        <end position="18"/>
    </location>
</feature>
<proteinExistence type="predicted"/>
<dbReference type="OrthoDB" id="3943103at2759"/>
<keyword evidence="3" id="KW-1185">Reference proteome</keyword>
<dbReference type="Proteomes" id="UP000193144">
    <property type="component" value="Unassembled WGS sequence"/>
</dbReference>
<sequence length="522" mass="57546">MGLIIFISLFLCFRSTVAQGPGCVLINCNGGVGYNLDANSTCTQMANEQNGAPNKAYQNIFWTLTQTNTYFSNWQNDYKGEHFEQDFVSPWGLGQSWACSVTSGCTRPDCNSLGELKNKEGSAAAYQVMLSMANLGEVLKQIYHSIEISVLWWAARQAEYTQIFNPGHPPQSSNMWLVQLLNAFGTIGGVATTLSGNPAAAGAGVFVQGVIGGINAFLSESSKDDKSDLARVVDLAGPINKYLNGSMTHIKDEMDAFFNHGQADNMKMSDLFTSGVFADSRDIPLLDTSILTQNQKENIFQRLMSAMVINTAWHQQRVWLMAYPMTLDEFNSKVAPAGDNDSRLKGYFQAPDGRMFGYYFQSVYPDSGPFDSSSPMYQNPPGWAEASDIYGIPTSDIILSSIRSQGQAGYKGDLNIDWQRTLLENGNDRDAVQKFIGQLTSYASVFRVPICFLDPSSGIGNVDDFLKVLIKPGERSNSDYEGAHRVSSFCYCLDRTDQFGVKFRDIVDVGNWQGGSNSFCEM</sequence>
<dbReference type="AlphaFoldDB" id="A0A1Y1ZPF9"/>
<accession>A0A1Y1ZPF9</accession>
<organism evidence="2 3">
    <name type="scientific">Clohesyomyces aquaticus</name>
    <dbReference type="NCBI Taxonomy" id="1231657"/>
    <lineage>
        <taxon>Eukaryota</taxon>
        <taxon>Fungi</taxon>
        <taxon>Dikarya</taxon>
        <taxon>Ascomycota</taxon>
        <taxon>Pezizomycotina</taxon>
        <taxon>Dothideomycetes</taxon>
        <taxon>Pleosporomycetidae</taxon>
        <taxon>Pleosporales</taxon>
        <taxon>Lindgomycetaceae</taxon>
        <taxon>Clohesyomyces</taxon>
    </lineage>
</organism>